<dbReference type="InterPro" id="IPR000014">
    <property type="entry name" value="PAS"/>
</dbReference>
<protein>
    <submittedName>
        <fullName evidence="2">GAF domain-containing protein</fullName>
    </submittedName>
</protein>
<dbReference type="SUPFAM" id="SSF55785">
    <property type="entry name" value="PYP-like sensor domain (PAS domain)"/>
    <property type="match status" value="1"/>
</dbReference>
<dbReference type="EMBL" id="JADEXN010000264">
    <property type="protein sequence ID" value="MBE9041902.1"/>
    <property type="molecule type" value="Genomic_DNA"/>
</dbReference>
<dbReference type="SMART" id="SM00065">
    <property type="entry name" value="GAF"/>
    <property type="match status" value="1"/>
</dbReference>
<organism evidence="2 3">
    <name type="scientific">Zarconia navalis LEGE 11467</name>
    <dbReference type="NCBI Taxonomy" id="1828826"/>
    <lineage>
        <taxon>Bacteria</taxon>
        <taxon>Bacillati</taxon>
        <taxon>Cyanobacteriota</taxon>
        <taxon>Cyanophyceae</taxon>
        <taxon>Oscillatoriophycideae</taxon>
        <taxon>Oscillatoriales</taxon>
        <taxon>Oscillatoriales incertae sedis</taxon>
        <taxon>Zarconia</taxon>
        <taxon>Zarconia navalis</taxon>
    </lineage>
</organism>
<dbReference type="CDD" id="cd00130">
    <property type="entry name" value="PAS"/>
    <property type="match status" value="1"/>
</dbReference>
<keyword evidence="3" id="KW-1185">Reference proteome</keyword>
<dbReference type="SUPFAM" id="SSF55781">
    <property type="entry name" value="GAF domain-like"/>
    <property type="match status" value="1"/>
</dbReference>
<dbReference type="InterPro" id="IPR035965">
    <property type="entry name" value="PAS-like_dom_sf"/>
</dbReference>
<dbReference type="Pfam" id="PF01590">
    <property type="entry name" value="GAF"/>
    <property type="match status" value="1"/>
</dbReference>
<dbReference type="InterPro" id="IPR003018">
    <property type="entry name" value="GAF"/>
</dbReference>
<name>A0A928Z7Y3_9CYAN</name>
<dbReference type="AlphaFoldDB" id="A0A928Z7Y3"/>
<evidence type="ECO:0000259" key="1">
    <source>
        <dbReference type="PROSITE" id="PS50112"/>
    </source>
</evidence>
<dbReference type="Proteomes" id="UP000621799">
    <property type="component" value="Unassembled WGS sequence"/>
</dbReference>
<dbReference type="Gene3D" id="3.30.450.20">
    <property type="entry name" value="PAS domain"/>
    <property type="match status" value="1"/>
</dbReference>
<comment type="caution">
    <text evidence="2">The sequence shown here is derived from an EMBL/GenBank/DDBJ whole genome shotgun (WGS) entry which is preliminary data.</text>
</comment>
<sequence>MKQEVADLNTIKMAFQAQTELLRTWVTTARTASNSLILRSLSQQILKSSTRLTNAESSSLFLLNLNGVVIESVLARGATIVPKKSRLIGQVLERGLAGWVHRNRQIGLVTDTTHDDRWLTMSDEPYTARSALCVPIFRGKTMLAIVTLMHSQPAHFRYEAASLMKLTAAQISLVLEGALLYVENHNSVTPSTTPPIVTFPPEVQSIPPTPTIVTSNGRSPSHTDVEAPISEKFAPDRDKIPQEFNLSKIGLYTIVWDGKFLYANPRLAQIFDYSFGELVELESIFGLISEGDYDFFSERVYRCIRAQSKHILCEVKGKKKDGKTVDIEIYGSRTKFYGKSVIIGAIREL</sequence>
<dbReference type="Gene3D" id="3.30.450.40">
    <property type="match status" value="1"/>
</dbReference>
<dbReference type="NCBIfam" id="TIGR00229">
    <property type="entry name" value="sensory_box"/>
    <property type="match status" value="1"/>
</dbReference>
<accession>A0A928Z7Y3</accession>
<dbReference type="PROSITE" id="PS50112">
    <property type="entry name" value="PAS"/>
    <property type="match status" value="1"/>
</dbReference>
<feature type="domain" description="PAS" evidence="1">
    <location>
        <begin position="257"/>
        <end position="307"/>
    </location>
</feature>
<gene>
    <name evidence="2" type="ORF">IQ235_14055</name>
</gene>
<dbReference type="InterPro" id="IPR029016">
    <property type="entry name" value="GAF-like_dom_sf"/>
</dbReference>
<evidence type="ECO:0000313" key="3">
    <source>
        <dbReference type="Proteomes" id="UP000621799"/>
    </source>
</evidence>
<reference evidence="2" key="1">
    <citation type="submission" date="2020-10" db="EMBL/GenBank/DDBJ databases">
        <authorList>
            <person name="Castelo-Branco R."/>
            <person name="Eusebio N."/>
            <person name="Adriana R."/>
            <person name="Vieira A."/>
            <person name="Brugerolle De Fraissinette N."/>
            <person name="Rezende De Castro R."/>
            <person name="Schneider M.P."/>
            <person name="Vasconcelos V."/>
            <person name="Leao P.N."/>
        </authorList>
    </citation>
    <scope>NUCLEOTIDE SEQUENCE</scope>
    <source>
        <strain evidence="2">LEGE 11467</strain>
    </source>
</reference>
<evidence type="ECO:0000313" key="2">
    <source>
        <dbReference type="EMBL" id="MBE9041902.1"/>
    </source>
</evidence>
<dbReference type="RefSeq" id="WP_264322092.1">
    <property type="nucleotide sequence ID" value="NZ_JADEXN010000264.1"/>
</dbReference>
<proteinExistence type="predicted"/>